<evidence type="ECO:0000313" key="2">
    <source>
        <dbReference type="EMBL" id="SGZ30022.1"/>
    </source>
</evidence>
<organism evidence="2 3">
    <name type="scientific">Microbotryum silenes-dioicae</name>
    <dbReference type="NCBI Taxonomy" id="796604"/>
    <lineage>
        <taxon>Eukaryota</taxon>
        <taxon>Fungi</taxon>
        <taxon>Dikarya</taxon>
        <taxon>Basidiomycota</taxon>
        <taxon>Pucciniomycotina</taxon>
        <taxon>Microbotryomycetes</taxon>
        <taxon>Microbotryales</taxon>
        <taxon>Microbotryaceae</taxon>
        <taxon>Microbotryum</taxon>
    </lineage>
</organism>
<sequence length="233" mass="25282">MINNLSLVYIATVRCDSTGSSCRATSRGSSSSPTSQLEAFVVSLLGPSASFGLGWLQDESMGANRRTRSRSTVAEPSRTFSAERSGRVGPPARALTGGQVLQLRAEQRLQHPRHGGVALNVEDQSNACSRFQGRTRRYALANPFPVAPAPTSSRRLPVCLGSKRANSTLAYSQSERGSNLDEASAVRLRMECERRSVASGLADRLRRQRLLSPTRCSKQKLYRCSCPYDGGTT</sequence>
<accession>A0A2X0MPA8</accession>
<evidence type="ECO:0000313" key="3">
    <source>
        <dbReference type="Proteomes" id="UP000249464"/>
    </source>
</evidence>
<feature type="region of interest" description="Disordered" evidence="1">
    <location>
        <begin position="61"/>
        <end position="94"/>
    </location>
</feature>
<dbReference type="EMBL" id="FQNC01000099">
    <property type="protein sequence ID" value="SGZ30022.1"/>
    <property type="molecule type" value="Genomic_DNA"/>
</dbReference>
<keyword evidence="3" id="KW-1185">Reference proteome</keyword>
<proteinExistence type="predicted"/>
<evidence type="ECO:0000256" key="1">
    <source>
        <dbReference type="SAM" id="MobiDB-lite"/>
    </source>
</evidence>
<protein>
    <submittedName>
        <fullName evidence="2">BQ5605_C052g12594 protein</fullName>
    </submittedName>
</protein>
<gene>
    <name evidence="2" type="primary">BQ5605_C052g12594</name>
    <name evidence="2" type="ORF">BQ5605_C052G12594</name>
</gene>
<reference evidence="2 3" key="1">
    <citation type="submission" date="2016-11" db="EMBL/GenBank/DDBJ databases">
        <authorList>
            <person name="Jaros S."/>
            <person name="Januszkiewicz K."/>
            <person name="Wedrychowicz H."/>
        </authorList>
    </citation>
    <scope>NUCLEOTIDE SEQUENCE [LARGE SCALE GENOMIC DNA]</scope>
</reference>
<name>A0A2X0MPA8_9BASI</name>
<dbReference type="AlphaFoldDB" id="A0A2X0MPA8"/>
<dbReference type="Proteomes" id="UP000249464">
    <property type="component" value="Unassembled WGS sequence"/>
</dbReference>
<feature type="compositionally biased region" description="Polar residues" evidence="1">
    <location>
        <begin position="70"/>
        <end position="82"/>
    </location>
</feature>